<organism evidence="2 3">
    <name type="scientific">Pyxicephalus adspersus</name>
    <name type="common">African bullfrog</name>
    <dbReference type="NCBI Taxonomy" id="30357"/>
    <lineage>
        <taxon>Eukaryota</taxon>
        <taxon>Metazoa</taxon>
        <taxon>Chordata</taxon>
        <taxon>Craniata</taxon>
        <taxon>Vertebrata</taxon>
        <taxon>Euteleostomi</taxon>
        <taxon>Amphibia</taxon>
        <taxon>Batrachia</taxon>
        <taxon>Anura</taxon>
        <taxon>Neobatrachia</taxon>
        <taxon>Ranoidea</taxon>
        <taxon>Pyxicephalidae</taxon>
        <taxon>Pyxicephalinae</taxon>
        <taxon>Pyxicephalus</taxon>
    </lineage>
</organism>
<proteinExistence type="predicted"/>
<dbReference type="Proteomes" id="UP001181693">
    <property type="component" value="Unassembled WGS sequence"/>
</dbReference>
<evidence type="ECO:0000256" key="1">
    <source>
        <dbReference type="SAM" id="MobiDB-lite"/>
    </source>
</evidence>
<keyword evidence="3" id="KW-1185">Reference proteome</keyword>
<name>A0AAV3B7N4_PYXAD</name>
<sequence>MPSPGSRRPLTPPVTHTAQDYFKPIPTSPNPKWRHRKDLTSPSGSASSERRPWRVLDVRRLRGRGQVGRSWRSVRGCLHLDVLCDNKTQQKIHI</sequence>
<comment type="caution">
    <text evidence="2">The sequence shown here is derived from an EMBL/GenBank/DDBJ whole genome shotgun (WGS) entry which is preliminary data.</text>
</comment>
<accession>A0AAV3B7N4</accession>
<protein>
    <submittedName>
        <fullName evidence="2">Uncharacterized protein</fullName>
    </submittedName>
</protein>
<dbReference type="AlphaFoldDB" id="A0AAV3B7N4"/>
<evidence type="ECO:0000313" key="2">
    <source>
        <dbReference type="EMBL" id="DBA34235.1"/>
    </source>
</evidence>
<gene>
    <name evidence="2" type="ORF">GDO54_001814</name>
</gene>
<evidence type="ECO:0000313" key="3">
    <source>
        <dbReference type="Proteomes" id="UP001181693"/>
    </source>
</evidence>
<feature type="region of interest" description="Disordered" evidence="1">
    <location>
        <begin position="1"/>
        <end position="53"/>
    </location>
</feature>
<dbReference type="EMBL" id="DYDO01000001">
    <property type="protein sequence ID" value="DBA34235.1"/>
    <property type="molecule type" value="Genomic_DNA"/>
</dbReference>
<reference evidence="2" key="1">
    <citation type="thesis" date="2020" institute="ProQuest LLC" country="789 East Eisenhower Parkway, Ann Arbor, MI, USA">
        <title>Comparative Genomics and Chromosome Evolution.</title>
        <authorList>
            <person name="Mudd A.B."/>
        </authorList>
    </citation>
    <scope>NUCLEOTIDE SEQUENCE</scope>
    <source>
        <strain evidence="2">1538</strain>
        <tissue evidence="2">Blood</tissue>
    </source>
</reference>